<evidence type="ECO:0000256" key="6">
    <source>
        <dbReference type="SAM" id="MobiDB-lite"/>
    </source>
</evidence>
<feature type="region of interest" description="Disordered" evidence="6">
    <location>
        <begin position="1"/>
        <end position="23"/>
    </location>
</feature>
<accession>K0KUZ6</accession>
<feature type="transmembrane region" description="Helical" evidence="5">
    <location>
        <begin position="86"/>
        <end position="105"/>
    </location>
</feature>
<dbReference type="InterPro" id="IPR006214">
    <property type="entry name" value="Bax_inhibitor_1-related"/>
</dbReference>
<evidence type="ECO:0000256" key="1">
    <source>
        <dbReference type="ARBA" id="ARBA00004141"/>
    </source>
</evidence>
<keyword evidence="3 5" id="KW-1133">Transmembrane helix</keyword>
<dbReference type="Proteomes" id="UP000009328">
    <property type="component" value="Unassembled WGS sequence"/>
</dbReference>
<dbReference type="STRING" id="1206466.K0KUZ6"/>
<dbReference type="eggNOG" id="KOG2322">
    <property type="taxonomic scope" value="Eukaryota"/>
</dbReference>
<dbReference type="CDD" id="cd10429">
    <property type="entry name" value="GAAP_like"/>
    <property type="match status" value="1"/>
</dbReference>
<keyword evidence="4 5" id="KW-0472">Membrane</keyword>
<keyword evidence="7" id="KW-0675">Receptor</keyword>
<feature type="transmembrane region" description="Helical" evidence="5">
    <location>
        <begin position="195"/>
        <end position="213"/>
    </location>
</feature>
<dbReference type="HOGENOM" id="CLU_058671_0_0_1"/>
<dbReference type="PANTHER" id="PTHR23291">
    <property type="entry name" value="BAX INHIBITOR-RELATED"/>
    <property type="match status" value="1"/>
</dbReference>
<comment type="subcellular location">
    <subcellularLocation>
        <location evidence="1">Membrane</location>
        <topology evidence="1">Multi-pass membrane protein</topology>
    </subcellularLocation>
</comment>
<sequence length="256" mass="28567">MSYAPINNPPQYSDNPEQSQYGETGIDNIPDDFKYDTNVSGCELSIRQQFIKKVYTLLFLQLLITGAIGAFISLNQSVQNFALTNIWLFFVSIAGSIGFLIAAYVQSKNYPVNLILLTGFTVFEGYIIGVATSLYDTQIVLEALTITLVVFIGLTLFAFQSKYDFTSWAGVLNSVLFCMIGISFIWFFFQPSSTAELVYSSIGAIVFSGYILVDTQLILRKYNVEEEVPAAISLYLDIINLFLNILRILSASQNDN</sequence>
<evidence type="ECO:0000256" key="5">
    <source>
        <dbReference type="RuleBase" id="RU004379"/>
    </source>
</evidence>
<dbReference type="PANTHER" id="PTHR23291:SF50">
    <property type="entry name" value="PROTEIN LIFEGUARD 4"/>
    <property type="match status" value="1"/>
</dbReference>
<proteinExistence type="inferred from homology"/>
<dbReference type="EMBL" id="CAIF01000208">
    <property type="protein sequence ID" value="CCH45732.1"/>
    <property type="molecule type" value="Genomic_DNA"/>
</dbReference>
<feature type="compositionally biased region" description="Polar residues" evidence="6">
    <location>
        <begin position="9"/>
        <end position="22"/>
    </location>
</feature>
<dbReference type="InParanoid" id="K0KUZ6"/>
<name>K0KUZ6_WICCF</name>
<organism evidence="7 8">
    <name type="scientific">Wickerhamomyces ciferrii (strain ATCC 14091 / BCRC 22168 / CBS 111 / JCM 3599 / NBRC 0793 / NRRL Y-1031 F-60-10)</name>
    <name type="common">Yeast</name>
    <name type="synonym">Pichia ciferrii</name>
    <dbReference type="NCBI Taxonomy" id="1206466"/>
    <lineage>
        <taxon>Eukaryota</taxon>
        <taxon>Fungi</taxon>
        <taxon>Dikarya</taxon>
        <taxon>Ascomycota</taxon>
        <taxon>Saccharomycotina</taxon>
        <taxon>Saccharomycetes</taxon>
        <taxon>Phaffomycetales</taxon>
        <taxon>Wickerhamomycetaceae</taxon>
        <taxon>Wickerhamomyces</taxon>
    </lineage>
</organism>
<feature type="transmembrane region" description="Helical" evidence="5">
    <location>
        <begin position="171"/>
        <end position="189"/>
    </location>
</feature>
<comment type="similarity">
    <text evidence="5">Belongs to the BI1 family.</text>
</comment>
<feature type="transmembrane region" description="Helical" evidence="5">
    <location>
        <begin position="54"/>
        <end position="74"/>
    </location>
</feature>
<dbReference type="Pfam" id="PF01027">
    <property type="entry name" value="Bax1-I"/>
    <property type="match status" value="1"/>
</dbReference>
<dbReference type="GO" id="GO:0016020">
    <property type="term" value="C:membrane"/>
    <property type="evidence" value="ECO:0007669"/>
    <property type="project" value="UniProtKB-SubCell"/>
</dbReference>
<evidence type="ECO:0000256" key="2">
    <source>
        <dbReference type="ARBA" id="ARBA00022692"/>
    </source>
</evidence>
<dbReference type="AlphaFoldDB" id="K0KUZ6"/>
<evidence type="ECO:0000313" key="7">
    <source>
        <dbReference type="EMBL" id="CCH45732.1"/>
    </source>
</evidence>
<keyword evidence="2 5" id="KW-0812">Transmembrane</keyword>
<comment type="caution">
    <text evidence="7">The sequence shown here is derived from an EMBL/GenBank/DDBJ whole genome shotgun (WGS) entry which is preliminary data.</text>
</comment>
<reference evidence="7 8" key="1">
    <citation type="journal article" date="2012" name="Eukaryot. Cell">
        <title>Draft genome sequence of Wickerhamomyces ciferrii NRRL Y-1031 F-60-10.</title>
        <authorList>
            <person name="Schneider J."/>
            <person name="Andrea H."/>
            <person name="Blom J."/>
            <person name="Jaenicke S."/>
            <person name="Ruckert C."/>
            <person name="Schorsch C."/>
            <person name="Szczepanowski R."/>
            <person name="Farwick M."/>
            <person name="Goesmann A."/>
            <person name="Puhler A."/>
            <person name="Schaffer S."/>
            <person name="Tauch A."/>
            <person name="Kohler T."/>
            <person name="Brinkrolf K."/>
        </authorList>
    </citation>
    <scope>NUCLEOTIDE SEQUENCE [LARGE SCALE GENOMIC DNA]</scope>
    <source>
        <strain evidence="8">ATCC 14091 / BCRC 22168 / CBS 111 / JCM 3599 / NBRC 0793 / NRRL Y-1031 F-60-10</strain>
    </source>
</reference>
<feature type="transmembrane region" description="Helical" evidence="5">
    <location>
        <begin position="139"/>
        <end position="159"/>
    </location>
</feature>
<dbReference type="FunCoup" id="K0KUZ6">
    <property type="interactions" value="627"/>
</dbReference>
<evidence type="ECO:0000313" key="8">
    <source>
        <dbReference type="Proteomes" id="UP000009328"/>
    </source>
</evidence>
<feature type="transmembrane region" description="Helical" evidence="5">
    <location>
        <begin position="112"/>
        <end position="133"/>
    </location>
</feature>
<keyword evidence="8" id="KW-1185">Reference proteome</keyword>
<evidence type="ECO:0000256" key="4">
    <source>
        <dbReference type="ARBA" id="ARBA00023136"/>
    </source>
</evidence>
<gene>
    <name evidence="7" type="ORF">BN7_5318</name>
</gene>
<protein>
    <submittedName>
        <fullName evidence="7">Glutamate [NMDA] receptor-associated protein 1</fullName>
    </submittedName>
</protein>
<evidence type="ECO:0000256" key="3">
    <source>
        <dbReference type="ARBA" id="ARBA00022989"/>
    </source>
</evidence>